<reference evidence="2" key="1">
    <citation type="journal article" date="2013" name="Diversity">
        <title>Genome Sequence of Dickeya solani, a New soft Rot Pathogen of Potato, Suggests its Emergence May Be Related to a Novel Combination of Non-Ribosomal Peptide/Polyketide Synthetase Clusters.</title>
        <authorList>
            <person name="Garlant L."/>
            <person name="Koskinen P."/>
            <person name="Rouhiainen L."/>
            <person name="Laine P."/>
            <person name="Paulin L."/>
            <person name="Auvinen P."/>
            <person name="Holm L."/>
            <person name="Pirhonen M."/>
        </authorList>
    </citation>
    <scope>NUCLEOTIDE SEQUENCE [LARGE SCALE GENOMIC DNA]</scope>
    <source>
        <strain evidence="2">D s0432-1</strain>
    </source>
</reference>
<protein>
    <submittedName>
        <fullName evidence="1">Uncharacterized protein</fullName>
    </submittedName>
</protein>
<proteinExistence type="predicted"/>
<dbReference type="EMBL" id="AMWE01000001">
    <property type="protein sequence ID" value="ERO59459.1"/>
    <property type="molecule type" value="Genomic_DNA"/>
</dbReference>
<gene>
    <name evidence="1" type="ORF">A544_0431</name>
</gene>
<evidence type="ECO:0000313" key="2">
    <source>
        <dbReference type="Proteomes" id="UP000017142"/>
    </source>
</evidence>
<evidence type="ECO:0000313" key="1">
    <source>
        <dbReference type="EMBL" id="ERO59459.1"/>
    </source>
</evidence>
<comment type="caution">
    <text evidence="1">The sequence shown here is derived from an EMBL/GenBank/DDBJ whole genome shotgun (WGS) entry which is preliminary data.</text>
</comment>
<sequence length="58" mass="6956">MILHIVLFTFKTLITGHRQLRWKRKKLHGVIRFISVRFVVGDVDEILLIERWLPISLC</sequence>
<organism evidence="1 2">
    <name type="scientific">Dickeya solani D s0432-1</name>
    <dbReference type="NCBI Taxonomy" id="1231725"/>
    <lineage>
        <taxon>Bacteria</taxon>
        <taxon>Pseudomonadati</taxon>
        <taxon>Pseudomonadota</taxon>
        <taxon>Gammaproteobacteria</taxon>
        <taxon>Enterobacterales</taxon>
        <taxon>Pectobacteriaceae</taxon>
        <taxon>Dickeya</taxon>
    </lineage>
</organism>
<dbReference type="Proteomes" id="UP000017142">
    <property type="component" value="Unassembled WGS sequence"/>
</dbReference>
<accession>A0AAV3KGC8</accession>
<dbReference type="AlphaFoldDB" id="A0AAV3KGC8"/>
<name>A0AAV3KGC8_9GAMM</name>